<feature type="non-terminal residue" evidence="1">
    <location>
        <position position="81"/>
    </location>
</feature>
<evidence type="ECO:0008006" key="2">
    <source>
        <dbReference type="Google" id="ProtNLM"/>
    </source>
</evidence>
<dbReference type="PANTHER" id="PTHR11593:SF10">
    <property type="entry name" value="60S RIBOSOMAL PROTEIN L17"/>
    <property type="match status" value="1"/>
</dbReference>
<sequence>MPTWKYSVQGLDPDKTALASGRDLRIKPKVAREICHHIKGMKLEDAKGFLADVIELKKPVPYYRYRGKTPHRKGLQGHDAG</sequence>
<reference evidence="1" key="1">
    <citation type="journal article" date="2014" name="Front. Microbiol.">
        <title>High frequency of phylogenetically diverse reductive dehalogenase-homologous genes in deep subseafloor sedimentary metagenomes.</title>
        <authorList>
            <person name="Kawai M."/>
            <person name="Futagami T."/>
            <person name="Toyoda A."/>
            <person name="Takaki Y."/>
            <person name="Nishi S."/>
            <person name="Hori S."/>
            <person name="Arai W."/>
            <person name="Tsubouchi T."/>
            <person name="Morono Y."/>
            <person name="Uchiyama I."/>
            <person name="Ito T."/>
            <person name="Fujiyama A."/>
            <person name="Inagaki F."/>
            <person name="Takami H."/>
        </authorList>
    </citation>
    <scope>NUCLEOTIDE SEQUENCE</scope>
    <source>
        <strain evidence="1">Expedition CK06-06</strain>
    </source>
</reference>
<dbReference type="GO" id="GO:0003735">
    <property type="term" value="F:structural constituent of ribosome"/>
    <property type="evidence" value="ECO:0007669"/>
    <property type="project" value="InterPro"/>
</dbReference>
<comment type="caution">
    <text evidence="1">The sequence shown here is derived from an EMBL/GenBank/DDBJ whole genome shotgun (WGS) entry which is preliminary data.</text>
</comment>
<evidence type="ECO:0000313" key="1">
    <source>
        <dbReference type="EMBL" id="GAI47630.1"/>
    </source>
</evidence>
<dbReference type="AlphaFoldDB" id="X1Q9C0"/>
<dbReference type="GO" id="GO:0022625">
    <property type="term" value="C:cytosolic large ribosomal subunit"/>
    <property type="evidence" value="ECO:0007669"/>
    <property type="project" value="TreeGrafter"/>
</dbReference>
<dbReference type="EMBL" id="BARV01041060">
    <property type="protein sequence ID" value="GAI47630.1"/>
    <property type="molecule type" value="Genomic_DNA"/>
</dbReference>
<dbReference type="InterPro" id="IPR036394">
    <property type="entry name" value="Ribosomal_uL22_sf"/>
</dbReference>
<name>X1Q9C0_9ZZZZ</name>
<accession>X1Q9C0</accession>
<dbReference type="SUPFAM" id="SSF54843">
    <property type="entry name" value="Ribosomal protein L22"/>
    <property type="match status" value="1"/>
</dbReference>
<organism evidence="1">
    <name type="scientific">marine sediment metagenome</name>
    <dbReference type="NCBI Taxonomy" id="412755"/>
    <lineage>
        <taxon>unclassified sequences</taxon>
        <taxon>metagenomes</taxon>
        <taxon>ecological metagenomes</taxon>
    </lineage>
</organism>
<gene>
    <name evidence="1" type="ORF">S06H3_62324</name>
</gene>
<dbReference type="Gene3D" id="3.90.470.10">
    <property type="entry name" value="Ribosomal protein L22/L17"/>
    <property type="match status" value="1"/>
</dbReference>
<dbReference type="InterPro" id="IPR005721">
    <property type="entry name" value="Ribosomal_uL22_euk/arc"/>
</dbReference>
<dbReference type="PANTHER" id="PTHR11593">
    <property type="entry name" value="60S RIBOSOMAL PROTEIN L17"/>
    <property type="match status" value="1"/>
</dbReference>
<protein>
    <recommendedName>
        <fullName evidence="2">50S ribosomal protein L22</fullName>
    </recommendedName>
</protein>
<proteinExistence type="predicted"/>
<dbReference type="GO" id="GO:0002181">
    <property type="term" value="P:cytoplasmic translation"/>
    <property type="evidence" value="ECO:0007669"/>
    <property type="project" value="TreeGrafter"/>
</dbReference>